<keyword evidence="3" id="KW-1185">Reference proteome</keyword>
<protein>
    <submittedName>
        <fullName evidence="2">Uncharacterized protein</fullName>
    </submittedName>
</protein>
<feature type="compositionally biased region" description="Low complexity" evidence="1">
    <location>
        <begin position="94"/>
        <end position="104"/>
    </location>
</feature>
<feature type="region of interest" description="Disordered" evidence="1">
    <location>
        <begin position="80"/>
        <end position="125"/>
    </location>
</feature>
<gene>
    <name evidence="2" type="ORF">WA026_012631</name>
</gene>
<dbReference type="AlphaFoldDB" id="A0AAW1U8T9"/>
<evidence type="ECO:0000256" key="1">
    <source>
        <dbReference type="SAM" id="MobiDB-lite"/>
    </source>
</evidence>
<comment type="caution">
    <text evidence="2">The sequence shown here is derived from an EMBL/GenBank/DDBJ whole genome shotgun (WGS) entry which is preliminary data.</text>
</comment>
<dbReference type="Proteomes" id="UP001431783">
    <property type="component" value="Unassembled WGS sequence"/>
</dbReference>
<proteinExistence type="predicted"/>
<organism evidence="2 3">
    <name type="scientific">Henosepilachna vigintioctopunctata</name>
    <dbReference type="NCBI Taxonomy" id="420089"/>
    <lineage>
        <taxon>Eukaryota</taxon>
        <taxon>Metazoa</taxon>
        <taxon>Ecdysozoa</taxon>
        <taxon>Arthropoda</taxon>
        <taxon>Hexapoda</taxon>
        <taxon>Insecta</taxon>
        <taxon>Pterygota</taxon>
        <taxon>Neoptera</taxon>
        <taxon>Endopterygota</taxon>
        <taxon>Coleoptera</taxon>
        <taxon>Polyphaga</taxon>
        <taxon>Cucujiformia</taxon>
        <taxon>Coccinelloidea</taxon>
        <taxon>Coccinellidae</taxon>
        <taxon>Epilachninae</taxon>
        <taxon>Epilachnini</taxon>
        <taxon>Henosepilachna</taxon>
    </lineage>
</organism>
<evidence type="ECO:0000313" key="2">
    <source>
        <dbReference type="EMBL" id="KAK9876331.1"/>
    </source>
</evidence>
<feature type="region of interest" description="Disordered" evidence="1">
    <location>
        <begin position="538"/>
        <end position="561"/>
    </location>
</feature>
<name>A0AAW1U8T9_9CUCU</name>
<reference evidence="2 3" key="1">
    <citation type="submission" date="2023-03" db="EMBL/GenBank/DDBJ databases">
        <title>Genome insight into feeding habits of ladybird beetles.</title>
        <authorList>
            <person name="Li H.-S."/>
            <person name="Huang Y.-H."/>
            <person name="Pang H."/>
        </authorList>
    </citation>
    <scope>NUCLEOTIDE SEQUENCE [LARGE SCALE GENOMIC DNA]</scope>
    <source>
        <strain evidence="2">SYSU_2023b</strain>
        <tissue evidence="2">Whole body</tissue>
    </source>
</reference>
<accession>A0AAW1U8T9</accession>
<sequence>MYIATLLLKESGTTSLSTLVDKALQKEPPFPEYELQLNVSQIVLIQRKGTNQFSKTSQPDEGFESDVDSLSIVSFDDSFTSVTSPEKCCKTPESDSANGSSSSDSDTDSPAVEQEQSFPKKGGVDITEESKTKKVELVKESYNLVSCLCYTDVKSSEILLFVIEEKTLVFKFDNVSNLQNFYTRFAALKAVNNQAIYNKNSLGRTFNLLQKTDNNGVTHIQITREPINLLYLDEGPSSIISINTPEDNLNQLINTSVQHIKSLNEYNRSNDTQIRQKFNHFYDHTENRKIIDKSASADDLLDLDVTNRVTDMKTTDFGLRKIWSSTENLLETLPKRPERKKKLKGKAPQPPDVEIKQDILSGQYVRVNVNKTEAPEPRVIIKGQLKESHPKKLQSSGVIPSKASLNTLVKNKACQILKYAPKKFETSTLMRNKIPTHEAWTNSIPRLFKTPRSRSETRIVQPMAYRYIDTNLNYPVNYAPLATANGRILKSHEAPYSFGSSQSYKTFGPSSNIGNRLFGLSPKLRDFNMHQDTVDGKWKISDSQKQNSDGNLKSVIKKDETRRKNEKKVTFSAYTTVQVV</sequence>
<dbReference type="EMBL" id="JARQZJ010000036">
    <property type="protein sequence ID" value="KAK9876331.1"/>
    <property type="molecule type" value="Genomic_DNA"/>
</dbReference>
<evidence type="ECO:0000313" key="3">
    <source>
        <dbReference type="Proteomes" id="UP001431783"/>
    </source>
</evidence>